<protein>
    <submittedName>
        <fullName evidence="1">Uncharacterized protein</fullName>
    </submittedName>
</protein>
<organism evidence="1 2">
    <name type="scientific">Xanthomonas phage SB1</name>
    <dbReference type="NCBI Taxonomy" id="3117471"/>
    <lineage>
        <taxon>Viruses</taxon>
        <taxon>Duplodnaviria</taxon>
        <taxon>Heunggongvirae</taxon>
        <taxon>Uroviricota</taxon>
        <taxon>Caudoviricetes</taxon>
        <taxon>Autographivirales</taxon>
        <taxon>Autonotataviridae</taxon>
        <taxon>Gujervirinae</taxon>
        <taxon>Smasvirus</taxon>
        <taxon>Smasvirus SB1</taxon>
    </lineage>
</organism>
<accession>A0ABZ2GUA2</accession>
<sequence length="191" mass="21970">MSKSASRTRLYLFAYFHAGTGKFHDMLWHTTVESHLDVESNKLIEKVCAVEQHENLLAAIPESKRAACGGGTRNLRANAEEHRVYGGVSRRAVARRIRDSLQASIGSYWNIKIIEVGDFSRETRPVKHWNIERKRRLRGTRDAWVADTAPYLRGYEVREQARADAKAQQDSWNAVKSDRYEYRFTAVPVYA</sequence>
<dbReference type="Proteomes" id="UP001371145">
    <property type="component" value="Segment"/>
</dbReference>
<reference evidence="1 2" key="1">
    <citation type="submission" date="2024-01" db="EMBL/GenBank/DDBJ databases">
        <title>Novel lytic viruses for Xanthomonas sp. and Stenotrophomonas maltophilia.</title>
        <authorList>
            <person name="Petrzik K."/>
            <person name="Brazdova S."/>
            <person name="Sovova L."/>
            <person name="Neoralova M."/>
        </authorList>
    </citation>
    <scope>NUCLEOTIDE SEQUENCE [LARGE SCALE GENOMIC DNA]</scope>
</reference>
<name>A0ABZ2GUA2_9CAUD</name>
<dbReference type="EMBL" id="PP079413">
    <property type="protein sequence ID" value="WWO60176.1"/>
    <property type="molecule type" value="Genomic_DNA"/>
</dbReference>
<evidence type="ECO:0000313" key="1">
    <source>
        <dbReference type="EMBL" id="WWO60176.1"/>
    </source>
</evidence>
<proteinExistence type="predicted"/>
<evidence type="ECO:0000313" key="2">
    <source>
        <dbReference type="Proteomes" id="UP001371145"/>
    </source>
</evidence>
<keyword evidence="2" id="KW-1185">Reference proteome</keyword>